<evidence type="ECO:0000313" key="2">
    <source>
        <dbReference type="Proteomes" id="UP000198856"/>
    </source>
</evidence>
<dbReference type="RefSeq" id="WP_092702043.1">
    <property type="nucleotide sequence ID" value="NZ_FNFC01000007.1"/>
</dbReference>
<organism evidence="1 2">
    <name type="scientific">Halovenus aranensis</name>
    <dbReference type="NCBI Taxonomy" id="890420"/>
    <lineage>
        <taxon>Archaea</taxon>
        <taxon>Methanobacteriati</taxon>
        <taxon>Methanobacteriota</taxon>
        <taxon>Stenosarchaea group</taxon>
        <taxon>Halobacteria</taxon>
        <taxon>Halobacteriales</taxon>
        <taxon>Haloarculaceae</taxon>
        <taxon>Halovenus</taxon>
    </lineage>
</organism>
<proteinExistence type="predicted"/>
<name>A0A1G8VRM9_9EURY</name>
<evidence type="ECO:0000313" key="1">
    <source>
        <dbReference type="EMBL" id="SDJ68644.1"/>
    </source>
</evidence>
<keyword evidence="2" id="KW-1185">Reference proteome</keyword>
<dbReference type="OrthoDB" id="196475at2157"/>
<protein>
    <submittedName>
        <fullName evidence="1">Uncharacterized protein</fullName>
    </submittedName>
</protein>
<dbReference type="Proteomes" id="UP000198856">
    <property type="component" value="Unassembled WGS sequence"/>
</dbReference>
<dbReference type="AlphaFoldDB" id="A0A1G8VRM9"/>
<accession>A0A1G8VRM9</accession>
<reference evidence="1 2" key="1">
    <citation type="submission" date="2016-10" db="EMBL/GenBank/DDBJ databases">
        <authorList>
            <person name="de Groot N.N."/>
        </authorList>
    </citation>
    <scope>NUCLEOTIDE SEQUENCE [LARGE SCALE GENOMIC DNA]</scope>
    <source>
        <strain evidence="1 2">IBRC-M10015</strain>
    </source>
</reference>
<dbReference type="EMBL" id="FNFC01000007">
    <property type="protein sequence ID" value="SDJ68644.1"/>
    <property type="molecule type" value="Genomic_DNA"/>
</dbReference>
<gene>
    <name evidence="1" type="ORF">SAMN05216226_107116</name>
</gene>
<sequence>MIDTTPSGPDIDPEPTKADLRAVVEDLQAEGLCGRRIAEHRLGPHFITSPVHGQREIDLLDEVIEEVYAETDLCVETRQSECSRLRGGCNGQR</sequence>